<dbReference type="Proteomes" id="UP000783686">
    <property type="component" value="Unassembled WGS sequence"/>
</dbReference>
<keyword evidence="2" id="KW-0732">Signal</keyword>
<feature type="chain" id="PRO_5035595898" evidence="2">
    <location>
        <begin position="18"/>
        <end position="203"/>
    </location>
</feature>
<protein>
    <submittedName>
        <fullName evidence="3">Uncharacterized protein</fullName>
    </submittedName>
</protein>
<dbReference type="Proteomes" id="UP000614601">
    <property type="component" value="Unassembled WGS sequence"/>
</dbReference>
<organism evidence="3 4">
    <name type="scientific">Bursaphelenchus okinawaensis</name>
    <dbReference type="NCBI Taxonomy" id="465554"/>
    <lineage>
        <taxon>Eukaryota</taxon>
        <taxon>Metazoa</taxon>
        <taxon>Ecdysozoa</taxon>
        <taxon>Nematoda</taxon>
        <taxon>Chromadorea</taxon>
        <taxon>Rhabditida</taxon>
        <taxon>Tylenchina</taxon>
        <taxon>Tylenchomorpha</taxon>
        <taxon>Aphelenchoidea</taxon>
        <taxon>Aphelenchoididae</taxon>
        <taxon>Bursaphelenchus</taxon>
    </lineage>
</organism>
<evidence type="ECO:0000256" key="2">
    <source>
        <dbReference type="SAM" id="SignalP"/>
    </source>
</evidence>
<feature type="signal peptide" evidence="2">
    <location>
        <begin position="1"/>
        <end position="17"/>
    </location>
</feature>
<gene>
    <name evidence="3" type="ORF">BOKJ2_LOCUS14244</name>
</gene>
<reference evidence="3" key="1">
    <citation type="submission" date="2020-09" db="EMBL/GenBank/DDBJ databases">
        <authorList>
            <person name="Kikuchi T."/>
        </authorList>
    </citation>
    <scope>NUCLEOTIDE SEQUENCE</scope>
    <source>
        <strain evidence="3">SH1</strain>
    </source>
</reference>
<proteinExistence type="predicted"/>
<keyword evidence="4" id="KW-1185">Reference proteome</keyword>
<comment type="caution">
    <text evidence="3">The sequence shown here is derived from an EMBL/GenBank/DDBJ whole genome shotgun (WGS) entry which is preliminary data.</text>
</comment>
<dbReference type="EMBL" id="CAJFCW020000006">
    <property type="protein sequence ID" value="CAG9127863.1"/>
    <property type="molecule type" value="Genomic_DNA"/>
</dbReference>
<evidence type="ECO:0000313" key="4">
    <source>
        <dbReference type="Proteomes" id="UP000614601"/>
    </source>
</evidence>
<evidence type="ECO:0000256" key="1">
    <source>
        <dbReference type="SAM" id="MobiDB-lite"/>
    </source>
</evidence>
<accession>A0A811LV95</accession>
<evidence type="ECO:0000313" key="3">
    <source>
        <dbReference type="EMBL" id="CAD5230656.1"/>
    </source>
</evidence>
<sequence length="203" mass="22474">MILVVGLLFLGLTVADAQLSCVYCHKGEDDIDVANLYRFMSYDSYYYKENSNEECGKENATNLKFISCYGQCAYATLFNTETNYTAIATGCYDETAPPSPIIIEDRGVTKELNIYSCSENECNAALESAQENRTRTMTPRPTTPAPPTQAPTTFRVPISGEGEKSSEELLVNITTVEPSASFGTNSFTLFNFIFPLITLSFLF</sequence>
<dbReference type="OrthoDB" id="10410797at2759"/>
<name>A0A811LV95_9BILA</name>
<feature type="region of interest" description="Disordered" evidence="1">
    <location>
        <begin position="130"/>
        <end position="155"/>
    </location>
</feature>
<dbReference type="AlphaFoldDB" id="A0A811LV95"/>
<dbReference type="EMBL" id="CAJFDH010000006">
    <property type="protein sequence ID" value="CAD5230656.1"/>
    <property type="molecule type" value="Genomic_DNA"/>
</dbReference>